<keyword evidence="2 4" id="KW-0863">Zinc-finger</keyword>
<name>A0A6A5VUW7_9PLEO</name>
<dbReference type="InterPro" id="IPR027370">
    <property type="entry name" value="Znf-RING_euk"/>
</dbReference>
<evidence type="ECO:0000313" key="7">
    <source>
        <dbReference type="Proteomes" id="UP000799779"/>
    </source>
</evidence>
<dbReference type="SUPFAM" id="SSF57850">
    <property type="entry name" value="RING/U-box"/>
    <property type="match status" value="1"/>
</dbReference>
<dbReference type="EMBL" id="ML977695">
    <property type="protein sequence ID" value="KAF1993592.1"/>
    <property type="molecule type" value="Genomic_DNA"/>
</dbReference>
<dbReference type="InterPro" id="IPR001841">
    <property type="entry name" value="Znf_RING"/>
</dbReference>
<feature type="domain" description="RING-type" evidence="5">
    <location>
        <begin position="14"/>
        <end position="57"/>
    </location>
</feature>
<gene>
    <name evidence="6" type="ORF">P154DRAFT_391855</name>
</gene>
<dbReference type="Pfam" id="PF13445">
    <property type="entry name" value="zf-RING_UBOX"/>
    <property type="match status" value="1"/>
</dbReference>
<dbReference type="InterPro" id="IPR017907">
    <property type="entry name" value="Znf_RING_CS"/>
</dbReference>
<organism evidence="6 7">
    <name type="scientific">Amniculicola lignicola CBS 123094</name>
    <dbReference type="NCBI Taxonomy" id="1392246"/>
    <lineage>
        <taxon>Eukaryota</taxon>
        <taxon>Fungi</taxon>
        <taxon>Dikarya</taxon>
        <taxon>Ascomycota</taxon>
        <taxon>Pezizomycotina</taxon>
        <taxon>Dothideomycetes</taxon>
        <taxon>Pleosporomycetidae</taxon>
        <taxon>Pleosporales</taxon>
        <taxon>Amniculicolaceae</taxon>
        <taxon>Amniculicola</taxon>
    </lineage>
</organism>
<accession>A0A6A5VUW7</accession>
<protein>
    <recommendedName>
        <fullName evidence="5">RING-type domain-containing protein</fullName>
    </recommendedName>
</protein>
<reference evidence="6" key="1">
    <citation type="journal article" date="2020" name="Stud. Mycol.">
        <title>101 Dothideomycetes genomes: a test case for predicting lifestyles and emergence of pathogens.</title>
        <authorList>
            <person name="Haridas S."/>
            <person name="Albert R."/>
            <person name="Binder M."/>
            <person name="Bloem J."/>
            <person name="Labutti K."/>
            <person name="Salamov A."/>
            <person name="Andreopoulos B."/>
            <person name="Baker S."/>
            <person name="Barry K."/>
            <person name="Bills G."/>
            <person name="Bluhm B."/>
            <person name="Cannon C."/>
            <person name="Castanera R."/>
            <person name="Culley D."/>
            <person name="Daum C."/>
            <person name="Ezra D."/>
            <person name="Gonzalez J."/>
            <person name="Henrissat B."/>
            <person name="Kuo A."/>
            <person name="Liang C."/>
            <person name="Lipzen A."/>
            <person name="Lutzoni F."/>
            <person name="Magnuson J."/>
            <person name="Mondo S."/>
            <person name="Nolan M."/>
            <person name="Ohm R."/>
            <person name="Pangilinan J."/>
            <person name="Park H.-J."/>
            <person name="Ramirez L."/>
            <person name="Alfaro M."/>
            <person name="Sun H."/>
            <person name="Tritt A."/>
            <person name="Yoshinaga Y."/>
            <person name="Zwiers L.-H."/>
            <person name="Turgeon B."/>
            <person name="Goodwin S."/>
            <person name="Spatafora J."/>
            <person name="Crous P."/>
            <person name="Grigoriev I."/>
        </authorList>
    </citation>
    <scope>NUCLEOTIDE SEQUENCE</scope>
    <source>
        <strain evidence="6">CBS 123094</strain>
    </source>
</reference>
<dbReference type="Gene3D" id="3.30.40.10">
    <property type="entry name" value="Zinc/RING finger domain, C3HC4 (zinc finger)"/>
    <property type="match status" value="1"/>
</dbReference>
<evidence type="ECO:0000256" key="4">
    <source>
        <dbReference type="PROSITE-ProRule" id="PRU00175"/>
    </source>
</evidence>
<evidence type="ECO:0000313" key="6">
    <source>
        <dbReference type="EMBL" id="KAF1993592.1"/>
    </source>
</evidence>
<dbReference type="InterPro" id="IPR013083">
    <property type="entry name" value="Znf_RING/FYVE/PHD"/>
</dbReference>
<dbReference type="PROSITE" id="PS50089">
    <property type="entry name" value="ZF_RING_2"/>
    <property type="match status" value="1"/>
</dbReference>
<evidence type="ECO:0000256" key="2">
    <source>
        <dbReference type="ARBA" id="ARBA00022771"/>
    </source>
</evidence>
<dbReference type="PROSITE" id="PS00518">
    <property type="entry name" value="ZF_RING_1"/>
    <property type="match status" value="1"/>
</dbReference>
<proteinExistence type="predicted"/>
<feature type="non-terminal residue" evidence="6">
    <location>
        <position position="61"/>
    </location>
</feature>
<evidence type="ECO:0000256" key="3">
    <source>
        <dbReference type="ARBA" id="ARBA00022833"/>
    </source>
</evidence>
<sequence>ANLSSFSTEVDTTCAICLGSFVRPRRLNRCGHVFCEECLKRQLRSAIKNWDLCAVCREAMV</sequence>
<keyword evidence="7" id="KW-1185">Reference proteome</keyword>
<evidence type="ECO:0000259" key="5">
    <source>
        <dbReference type="PROSITE" id="PS50089"/>
    </source>
</evidence>
<dbReference type="OrthoDB" id="21204at2759"/>
<feature type="non-terminal residue" evidence="6">
    <location>
        <position position="1"/>
    </location>
</feature>
<dbReference type="GO" id="GO:0008270">
    <property type="term" value="F:zinc ion binding"/>
    <property type="evidence" value="ECO:0007669"/>
    <property type="project" value="UniProtKB-KW"/>
</dbReference>
<dbReference type="Proteomes" id="UP000799779">
    <property type="component" value="Unassembled WGS sequence"/>
</dbReference>
<dbReference type="SMART" id="SM00184">
    <property type="entry name" value="RING"/>
    <property type="match status" value="1"/>
</dbReference>
<evidence type="ECO:0000256" key="1">
    <source>
        <dbReference type="ARBA" id="ARBA00022723"/>
    </source>
</evidence>
<dbReference type="AlphaFoldDB" id="A0A6A5VUW7"/>
<keyword evidence="3" id="KW-0862">Zinc</keyword>
<keyword evidence="1" id="KW-0479">Metal-binding</keyword>